<evidence type="ECO:0000313" key="1">
    <source>
        <dbReference type="EMBL" id="NIK55950.1"/>
    </source>
</evidence>
<evidence type="ECO:0000313" key="2">
    <source>
        <dbReference type="Proteomes" id="UP000555407"/>
    </source>
</evidence>
<gene>
    <name evidence="1" type="ORF">BJY22_001667</name>
</gene>
<dbReference type="EMBL" id="JAASRO010000001">
    <property type="protein sequence ID" value="NIK55950.1"/>
    <property type="molecule type" value="Genomic_DNA"/>
</dbReference>
<dbReference type="AlphaFoldDB" id="A0A7X5V7A5"/>
<name>A0A7X5V7A5_9ACTN</name>
<proteinExistence type="predicted"/>
<dbReference type="Proteomes" id="UP000555407">
    <property type="component" value="Unassembled WGS sequence"/>
</dbReference>
<accession>A0A7X5V7A5</accession>
<organism evidence="1 2">
    <name type="scientific">Kribbella shirazensis</name>
    <dbReference type="NCBI Taxonomy" id="1105143"/>
    <lineage>
        <taxon>Bacteria</taxon>
        <taxon>Bacillati</taxon>
        <taxon>Actinomycetota</taxon>
        <taxon>Actinomycetes</taxon>
        <taxon>Propionibacteriales</taxon>
        <taxon>Kribbellaceae</taxon>
        <taxon>Kribbella</taxon>
    </lineage>
</organism>
<reference evidence="1 2" key="1">
    <citation type="submission" date="2020-03" db="EMBL/GenBank/DDBJ databases">
        <title>Sequencing the genomes of 1000 actinobacteria strains.</title>
        <authorList>
            <person name="Klenk H.-P."/>
        </authorList>
    </citation>
    <scope>NUCLEOTIDE SEQUENCE [LARGE SCALE GENOMIC DNA]</scope>
    <source>
        <strain evidence="1 2">DSM 45490</strain>
    </source>
</reference>
<sequence>MGYVPVTACPAPAGTTYVVPLPGGPGAPTCGPVHA</sequence>
<keyword evidence="2" id="KW-1185">Reference proteome</keyword>
<protein>
    <submittedName>
        <fullName evidence="1">Uncharacterized protein</fullName>
    </submittedName>
</protein>
<comment type="caution">
    <text evidence="1">The sequence shown here is derived from an EMBL/GenBank/DDBJ whole genome shotgun (WGS) entry which is preliminary data.</text>
</comment>